<feature type="transmembrane region" description="Helical" evidence="1">
    <location>
        <begin position="123"/>
        <end position="141"/>
    </location>
</feature>
<dbReference type="EMBL" id="VIVN01000016">
    <property type="protein sequence ID" value="TWD93194.1"/>
    <property type="molecule type" value="Genomic_DNA"/>
</dbReference>
<evidence type="ECO:0008006" key="4">
    <source>
        <dbReference type="Google" id="ProtNLM"/>
    </source>
</evidence>
<organism evidence="2 3">
    <name type="scientific">Neobacillus bataviensis</name>
    <dbReference type="NCBI Taxonomy" id="220685"/>
    <lineage>
        <taxon>Bacteria</taxon>
        <taxon>Bacillati</taxon>
        <taxon>Bacillota</taxon>
        <taxon>Bacilli</taxon>
        <taxon>Bacillales</taxon>
        <taxon>Bacillaceae</taxon>
        <taxon>Neobacillus</taxon>
    </lineage>
</organism>
<accession>A0A561CQ58</accession>
<name>A0A561CQ58_9BACI</name>
<dbReference type="AlphaFoldDB" id="A0A561CQ58"/>
<keyword evidence="1" id="KW-0472">Membrane</keyword>
<feature type="transmembrane region" description="Helical" evidence="1">
    <location>
        <begin position="6"/>
        <end position="23"/>
    </location>
</feature>
<proteinExistence type="predicted"/>
<evidence type="ECO:0000256" key="1">
    <source>
        <dbReference type="SAM" id="Phobius"/>
    </source>
</evidence>
<keyword evidence="1" id="KW-1133">Transmembrane helix</keyword>
<gene>
    <name evidence="2" type="ORF">FB550_1168</name>
</gene>
<feature type="transmembrane region" description="Helical" evidence="1">
    <location>
        <begin position="94"/>
        <end position="117"/>
    </location>
</feature>
<comment type="caution">
    <text evidence="2">The sequence shown here is derived from an EMBL/GenBank/DDBJ whole genome shotgun (WGS) entry which is preliminary data.</text>
</comment>
<feature type="transmembrane region" description="Helical" evidence="1">
    <location>
        <begin position="62"/>
        <end position="82"/>
    </location>
</feature>
<evidence type="ECO:0000313" key="2">
    <source>
        <dbReference type="EMBL" id="TWD93194.1"/>
    </source>
</evidence>
<evidence type="ECO:0000313" key="3">
    <source>
        <dbReference type="Proteomes" id="UP000319671"/>
    </source>
</evidence>
<dbReference type="InterPro" id="IPR048147">
    <property type="entry name" value="CBO0543-like"/>
</dbReference>
<feature type="transmembrane region" description="Helical" evidence="1">
    <location>
        <begin position="30"/>
        <end position="50"/>
    </location>
</feature>
<protein>
    <recommendedName>
        <fullName evidence="4">KinB signaling pathway activation protein</fullName>
    </recommendedName>
</protein>
<dbReference type="Proteomes" id="UP000319671">
    <property type="component" value="Unassembled WGS sequence"/>
</dbReference>
<sequence length="151" mass="17974">MWKLVYLAFGIFNLAAFLIPKKLNKIEIYATSFFAFTYGVTVDMILDLHYNLYGYFEEGFQWLGLLAIFMYFPSISILFLNLYPLKGNKGKKILYILAWTVFSLAFEWFCLQTKFYYQNGWKLWYSAISYPIIFSILLLNLKLVRRLINQV</sequence>
<reference evidence="2 3" key="1">
    <citation type="submission" date="2019-06" db="EMBL/GenBank/DDBJ databases">
        <title>Sorghum-associated microbial communities from plants grown in Nebraska, USA.</title>
        <authorList>
            <person name="Schachtman D."/>
        </authorList>
    </citation>
    <scope>NUCLEOTIDE SEQUENCE [LARGE SCALE GENOMIC DNA]</scope>
    <source>
        <strain evidence="2 3">2482</strain>
    </source>
</reference>
<dbReference type="NCBIfam" id="NF041644">
    <property type="entry name" value="CBO0543_fam"/>
    <property type="match status" value="1"/>
</dbReference>
<keyword evidence="3" id="KW-1185">Reference proteome</keyword>
<keyword evidence="1" id="KW-0812">Transmembrane</keyword>
<dbReference type="RefSeq" id="WP_144567656.1">
    <property type="nucleotide sequence ID" value="NZ_VIVN01000016.1"/>
</dbReference>